<protein>
    <recommendedName>
        <fullName evidence="3">DUF4878 domain-containing protein</fullName>
    </recommendedName>
</protein>
<organism evidence="1 2">
    <name type="scientific">Flectobacillus roseus</name>
    <dbReference type="NCBI Taxonomy" id="502259"/>
    <lineage>
        <taxon>Bacteria</taxon>
        <taxon>Pseudomonadati</taxon>
        <taxon>Bacteroidota</taxon>
        <taxon>Cytophagia</taxon>
        <taxon>Cytophagales</taxon>
        <taxon>Flectobacillaceae</taxon>
        <taxon>Flectobacillus</taxon>
    </lineage>
</organism>
<proteinExistence type="predicted"/>
<comment type="caution">
    <text evidence="1">The sequence shown here is derived from an EMBL/GenBank/DDBJ whole genome shotgun (WGS) entry which is preliminary data.</text>
</comment>
<sequence length="113" mass="13332">MKNKIVKIIITLIIANVFLDTVNNIVFNRLSPEILNESVEKMKEDSSIESKIGKVNDYKYTFDDSNYHKDLPTKFELTLFGENRKMTLKGILRRTNEKWIFMETDTLFTNYSK</sequence>
<evidence type="ECO:0000313" key="1">
    <source>
        <dbReference type="EMBL" id="MDI9862502.1"/>
    </source>
</evidence>
<dbReference type="RefSeq" id="WP_283346745.1">
    <property type="nucleotide sequence ID" value="NZ_JASHIF010000031.1"/>
</dbReference>
<reference evidence="1 2" key="1">
    <citation type="submission" date="2023-05" db="EMBL/GenBank/DDBJ databases">
        <title>Novel species of genus Flectobacillus isolated from stream in China.</title>
        <authorList>
            <person name="Lu H."/>
        </authorList>
    </citation>
    <scope>NUCLEOTIDE SEQUENCE [LARGE SCALE GENOMIC DNA]</scope>
    <source>
        <strain evidence="1 2">KCTC 42575</strain>
    </source>
</reference>
<gene>
    <name evidence="1" type="ORF">QM524_24975</name>
</gene>
<dbReference type="Proteomes" id="UP001236507">
    <property type="component" value="Unassembled WGS sequence"/>
</dbReference>
<evidence type="ECO:0000313" key="2">
    <source>
        <dbReference type="Proteomes" id="UP001236507"/>
    </source>
</evidence>
<name>A0ABT6YFY7_9BACT</name>
<evidence type="ECO:0008006" key="3">
    <source>
        <dbReference type="Google" id="ProtNLM"/>
    </source>
</evidence>
<dbReference type="EMBL" id="JASHIF010000031">
    <property type="protein sequence ID" value="MDI9862502.1"/>
    <property type="molecule type" value="Genomic_DNA"/>
</dbReference>
<keyword evidence="2" id="KW-1185">Reference proteome</keyword>
<accession>A0ABT6YFY7</accession>